<evidence type="ECO:0000256" key="2">
    <source>
        <dbReference type="SAM" id="Phobius"/>
    </source>
</evidence>
<accession>A0A512D337</accession>
<dbReference type="EMBL" id="BJYX01000014">
    <property type="protein sequence ID" value="GEO30879.1"/>
    <property type="molecule type" value="Genomic_DNA"/>
</dbReference>
<feature type="transmembrane region" description="Helical" evidence="2">
    <location>
        <begin position="32"/>
        <end position="50"/>
    </location>
</feature>
<keyword evidence="2" id="KW-0472">Membrane</keyword>
<dbReference type="AlphaFoldDB" id="A0A512D337"/>
<keyword evidence="4" id="KW-1185">Reference proteome</keyword>
<sequence length="125" mass="12595">MSARRDTTASPTSYRTSSRTSSRTSTGAPSRLPALVASLAATVVVLLGSLTSSVTDASAGQVLLTAAAVGVLTAVLASTAQRVVQPLPVRTHPSGVSGAVPASTAYWCALDAPSCPQRPRAPGRH</sequence>
<proteinExistence type="predicted"/>
<keyword evidence="2" id="KW-0812">Transmembrane</keyword>
<feature type="region of interest" description="Disordered" evidence="1">
    <location>
        <begin position="1"/>
        <end position="29"/>
    </location>
</feature>
<evidence type="ECO:0000256" key="1">
    <source>
        <dbReference type="SAM" id="MobiDB-lite"/>
    </source>
</evidence>
<comment type="caution">
    <text evidence="3">The sequence shown here is derived from an EMBL/GenBank/DDBJ whole genome shotgun (WGS) entry which is preliminary data.</text>
</comment>
<feature type="compositionally biased region" description="Low complexity" evidence="1">
    <location>
        <begin position="8"/>
        <end position="29"/>
    </location>
</feature>
<organism evidence="3 4">
    <name type="scientific">Terrabacter aerolatus</name>
    <dbReference type="NCBI Taxonomy" id="422442"/>
    <lineage>
        <taxon>Bacteria</taxon>
        <taxon>Bacillati</taxon>
        <taxon>Actinomycetota</taxon>
        <taxon>Actinomycetes</taxon>
        <taxon>Micrococcales</taxon>
        <taxon>Intrasporangiaceae</taxon>
        <taxon>Terrabacter</taxon>
    </lineage>
</organism>
<protein>
    <submittedName>
        <fullName evidence="3">Uncharacterized protein</fullName>
    </submittedName>
</protein>
<evidence type="ECO:0000313" key="4">
    <source>
        <dbReference type="Proteomes" id="UP000321534"/>
    </source>
</evidence>
<keyword evidence="2" id="KW-1133">Transmembrane helix</keyword>
<dbReference type="Proteomes" id="UP000321534">
    <property type="component" value="Unassembled WGS sequence"/>
</dbReference>
<reference evidence="3 4" key="1">
    <citation type="submission" date="2019-07" db="EMBL/GenBank/DDBJ databases">
        <title>Whole genome shotgun sequence of Terrabacter aerolatus NBRC 106305.</title>
        <authorList>
            <person name="Hosoyama A."/>
            <person name="Uohara A."/>
            <person name="Ohji S."/>
            <person name="Ichikawa N."/>
        </authorList>
    </citation>
    <scope>NUCLEOTIDE SEQUENCE [LARGE SCALE GENOMIC DNA]</scope>
    <source>
        <strain evidence="3 4">NBRC 106305</strain>
    </source>
</reference>
<dbReference type="RefSeq" id="WP_186815201.1">
    <property type="nucleotide sequence ID" value="NZ_BJYX01000014.1"/>
</dbReference>
<name>A0A512D337_9MICO</name>
<evidence type="ECO:0000313" key="3">
    <source>
        <dbReference type="EMBL" id="GEO30879.1"/>
    </source>
</evidence>
<feature type="transmembrane region" description="Helical" evidence="2">
    <location>
        <begin position="62"/>
        <end position="80"/>
    </location>
</feature>
<gene>
    <name evidence="3" type="ORF">TAE01_26890</name>
</gene>